<accession>A0A2K1IA54</accession>
<evidence type="ECO:0000313" key="3">
    <source>
        <dbReference type="Proteomes" id="UP000006727"/>
    </source>
</evidence>
<dbReference type="EnsemblPlants" id="Pp3c27_790V3.1">
    <property type="protein sequence ID" value="PAC:32951509.CDS.1"/>
    <property type="gene ID" value="Pp3c27_790"/>
</dbReference>
<dbReference type="EMBL" id="ABEU02000027">
    <property type="protein sequence ID" value="PNR26160.1"/>
    <property type="molecule type" value="Genomic_DNA"/>
</dbReference>
<evidence type="ECO:0000313" key="1">
    <source>
        <dbReference type="EMBL" id="PNR26160.1"/>
    </source>
</evidence>
<gene>
    <name evidence="1" type="ORF">PHYPA_030734</name>
</gene>
<reference evidence="1 3" key="2">
    <citation type="journal article" date="2018" name="Plant J.">
        <title>The Physcomitrella patens chromosome-scale assembly reveals moss genome structure and evolution.</title>
        <authorList>
            <person name="Lang D."/>
            <person name="Ullrich K.K."/>
            <person name="Murat F."/>
            <person name="Fuchs J."/>
            <person name="Jenkins J."/>
            <person name="Haas F.B."/>
            <person name="Piednoel M."/>
            <person name="Gundlach H."/>
            <person name="Van Bel M."/>
            <person name="Meyberg R."/>
            <person name="Vives C."/>
            <person name="Morata J."/>
            <person name="Symeonidi A."/>
            <person name="Hiss M."/>
            <person name="Muchero W."/>
            <person name="Kamisugi Y."/>
            <person name="Saleh O."/>
            <person name="Blanc G."/>
            <person name="Decker E.L."/>
            <person name="van Gessel N."/>
            <person name="Grimwood J."/>
            <person name="Hayes R.D."/>
            <person name="Graham S.W."/>
            <person name="Gunter L.E."/>
            <person name="McDaniel S.F."/>
            <person name="Hoernstein S.N.W."/>
            <person name="Larsson A."/>
            <person name="Li F.W."/>
            <person name="Perroud P.F."/>
            <person name="Phillips J."/>
            <person name="Ranjan P."/>
            <person name="Rokshar D.S."/>
            <person name="Rothfels C.J."/>
            <person name="Schneider L."/>
            <person name="Shu S."/>
            <person name="Stevenson D.W."/>
            <person name="Thummler F."/>
            <person name="Tillich M."/>
            <person name="Villarreal Aguilar J.C."/>
            <person name="Widiez T."/>
            <person name="Wong G.K."/>
            <person name="Wymore A."/>
            <person name="Zhang Y."/>
            <person name="Zimmer A.D."/>
            <person name="Quatrano R.S."/>
            <person name="Mayer K.F.X."/>
            <person name="Goodstein D."/>
            <person name="Casacuberta J.M."/>
            <person name="Vandepoele K."/>
            <person name="Reski R."/>
            <person name="Cuming A.C."/>
            <person name="Tuskan G.A."/>
            <person name="Maumus F."/>
            <person name="Salse J."/>
            <person name="Schmutz J."/>
            <person name="Rensing S.A."/>
        </authorList>
    </citation>
    <scope>NUCLEOTIDE SEQUENCE [LARGE SCALE GENOMIC DNA]</scope>
    <source>
        <strain evidence="2 3">cv. Gransden 2004</strain>
    </source>
</reference>
<keyword evidence="3" id="KW-1185">Reference proteome</keyword>
<sequence>MTPFLLNNGHHPRFCAPNLIQEIFNGFPGIIQQPMKSRDTIDSNCFVLLHVQHPQSYILNLSITAWKEKGMLNSSTNFASRSPVSRRPSLQFPIPIQTIRQRFSNENILLD</sequence>
<dbReference type="Proteomes" id="UP000006727">
    <property type="component" value="Chromosome 27"/>
</dbReference>
<dbReference type="InParanoid" id="A0A2K1IA54"/>
<reference evidence="1 3" key="1">
    <citation type="journal article" date="2008" name="Science">
        <title>The Physcomitrella genome reveals evolutionary insights into the conquest of land by plants.</title>
        <authorList>
            <person name="Rensing S."/>
            <person name="Lang D."/>
            <person name="Zimmer A."/>
            <person name="Terry A."/>
            <person name="Salamov A."/>
            <person name="Shapiro H."/>
            <person name="Nishiyama T."/>
            <person name="Perroud P.-F."/>
            <person name="Lindquist E."/>
            <person name="Kamisugi Y."/>
            <person name="Tanahashi T."/>
            <person name="Sakakibara K."/>
            <person name="Fujita T."/>
            <person name="Oishi K."/>
            <person name="Shin-I T."/>
            <person name="Kuroki Y."/>
            <person name="Toyoda A."/>
            <person name="Suzuki Y."/>
            <person name="Hashimoto A."/>
            <person name="Yamaguchi K."/>
            <person name="Sugano A."/>
            <person name="Kohara Y."/>
            <person name="Fujiyama A."/>
            <person name="Anterola A."/>
            <person name="Aoki S."/>
            <person name="Ashton N."/>
            <person name="Barbazuk W.B."/>
            <person name="Barker E."/>
            <person name="Bennetzen J."/>
            <person name="Bezanilla M."/>
            <person name="Blankenship R."/>
            <person name="Cho S.H."/>
            <person name="Dutcher S."/>
            <person name="Estelle M."/>
            <person name="Fawcett J.A."/>
            <person name="Gundlach H."/>
            <person name="Hanada K."/>
            <person name="Heyl A."/>
            <person name="Hicks K.A."/>
            <person name="Hugh J."/>
            <person name="Lohr M."/>
            <person name="Mayer K."/>
            <person name="Melkozernov A."/>
            <person name="Murata T."/>
            <person name="Nelson D."/>
            <person name="Pils B."/>
            <person name="Prigge M."/>
            <person name="Reiss B."/>
            <person name="Renner T."/>
            <person name="Rombauts S."/>
            <person name="Rushton P."/>
            <person name="Sanderfoot A."/>
            <person name="Schween G."/>
            <person name="Shiu S.-H."/>
            <person name="Stueber K."/>
            <person name="Theodoulou F.L."/>
            <person name="Tu H."/>
            <person name="Van de Peer Y."/>
            <person name="Verrier P.J."/>
            <person name="Waters E."/>
            <person name="Wood A."/>
            <person name="Yang L."/>
            <person name="Cove D."/>
            <person name="Cuming A."/>
            <person name="Hasebe M."/>
            <person name="Lucas S."/>
            <person name="Mishler D.B."/>
            <person name="Reski R."/>
            <person name="Grigoriev I."/>
            <person name="Quatrano R.S."/>
            <person name="Boore J.L."/>
        </authorList>
    </citation>
    <scope>NUCLEOTIDE SEQUENCE [LARGE SCALE GENOMIC DNA]</scope>
    <source>
        <strain evidence="2 3">cv. Gransden 2004</strain>
    </source>
</reference>
<organism evidence="1">
    <name type="scientific">Physcomitrium patens</name>
    <name type="common">Spreading-leaved earth moss</name>
    <name type="synonym">Physcomitrella patens</name>
    <dbReference type="NCBI Taxonomy" id="3218"/>
    <lineage>
        <taxon>Eukaryota</taxon>
        <taxon>Viridiplantae</taxon>
        <taxon>Streptophyta</taxon>
        <taxon>Embryophyta</taxon>
        <taxon>Bryophyta</taxon>
        <taxon>Bryophytina</taxon>
        <taxon>Bryopsida</taxon>
        <taxon>Funariidae</taxon>
        <taxon>Funariales</taxon>
        <taxon>Funariaceae</taxon>
        <taxon>Physcomitrium</taxon>
    </lineage>
</organism>
<dbReference type="AlphaFoldDB" id="A0A2K1IA54"/>
<protein>
    <submittedName>
        <fullName evidence="1 2">Uncharacterized protein</fullName>
    </submittedName>
</protein>
<evidence type="ECO:0000313" key="2">
    <source>
        <dbReference type="EnsemblPlants" id="PAC:32951509.CDS.1"/>
    </source>
</evidence>
<name>A0A2K1IA54_PHYPA</name>
<proteinExistence type="predicted"/>
<reference evidence="2" key="3">
    <citation type="submission" date="2020-12" db="UniProtKB">
        <authorList>
            <consortium name="EnsemblPlants"/>
        </authorList>
    </citation>
    <scope>IDENTIFICATION</scope>
</reference>
<dbReference type="Gramene" id="Pp3c27_790V3.1">
    <property type="protein sequence ID" value="PAC:32951509.CDS.1"/>
    <property type="gene ID" value="Pp3c27_790"/>
</dbReference>